<name>A0A0A9BI98_ARUDO</name>
<reference evidence="1" key="2">
    <citation type="journal article" date="2015" name="Data Brief">
        <title>Shoot transcriptome of the giant reed, Arundo donax.</title>
        <authorList>
            <person name="Barrero R.A."/>
            <person name="Guerrero F.D."/>
            <person name="Moolhuijzen P."/>
            <person name="Goolsby J.A."/>
            <person name="Tidwell J."/>
            <person name="Bellgard S.E."/>
            <person name="Bellgard M.I."/>
        </authorList>
    </citation>
    <scope>NUCLEOTIDE SEQUENCE</scope>
    <source>
        <tissue evidence="1">Shoot tissue taken approximately 20 cm above the soil surface</tissue>
    </source>
</reference>
<organism evidence="1">
    <name type="scientific">Arundo donax</name>
    <name type="common">Giant reed</name>
    <name type="synonym">Donax arundinaceus</name>
    <dbReference type="NCBI Taxonomy" id="35708"/>
    <lineage>
        <taxon>Eukaryota</taxon>
        <taxon>Viridiplantae</taxon>
        <taxon>Streptophyta</taxon>
        <taxon>Embryophyta</taxon>
        <taxon>Tracheophyta</taxon>
        <taxon>Spermatophyta</taxon>
        <taxon>Magnoliopsida</taxon>
        <taxon>Liliopsida</taxon>
        <taxon>Poales</taxon>
        <taxon>Poaceae</taxon>
        <taxon>PACMAD clade</taxon>
        <taxon>Arundinoideae</taxon>
        <taxon>Arundineae</taxon>
        <taxon>Arundo</taxon>
    </lineage>
</organism>
<evidence type="ECO:0000313" key="1">
    <source>
        <dbReference type="EMBL" id="JAD63674.1"/>
    </source>
</evidence>
<accession>A0A0A9BI98</accession>
<dbReference type="EMBL" id="GBRH01234221">
    <property type="protein sequence ID" value="JAD63674.1"/>
    <property type="molecule type" value="Transcribed_RNA"/>
</dbReference>
<reference evidence="1" key="1">
    <citation type="submission" date="2014-09" db="EMBL/GenBank/DDBJ databases">
        <authorList>
            <person name="Magalhaes I.L.F."/>
            <person name="Oliveira U."/>
            <person name="Santos F.R."/>
            <person name="Vidigal T.H.D.A."/>
            <person name="Brescovit A.D."/>
            <person name="Santos A.J."/>
        </authorList>
    </citation>
    <scope>NUCLEOTIDE SEQUENCE</scope>
    <source>
        <tissue evidence="1">Shoot tissue taken approximately 20 cm above the soil surface</tissue>
    </source>
</reference>
<sequence>MHCCTPTLASHTLAKNCSFAVKMASETWAQWRINKS</sequence>
<protein>
    <submittedName>
        <fullName evidence="1">Uncharacterized protein</fullName>
    </submittedName>
</protein>
<dbReference type="AlphaFoldDB" id="A0A0A9BI98"/>
<proteinExistence type="predicted"/>